<dbReference type="InterPro" id="IPR008914">
    <property type="entry name" value="PEBP"/>
</dbReference>
<evidence type="ECO:0000256" key="1">
    <source>
        <dbReference type="ARBA" id="ARBA00007091"/>
    </source>
</evidence>
<dbReference type="SUPFAM" id="SSF49777">
    <property type="entry name" value="PEBP-like"/>
    <property type="match status" value="1"/>
</dbReference>
<dbReference type="Pfam" id="PF01161">
    <property type="entry name" value="PBP"/>
    <property type="match status" value="1"/>
</dbReference>
<accession>A0AA38IJ86</accession>
<dbReference type="AlphaFoldDB" id="A0AA38IJ86"/>
<dbReference type="CDD" id="cd00866">
    <property type="entry name" value="PEBP_euk"/>
    <property type="match status" value="1"/>
</dbReference>
<dbReference type="Gene3D" id="3.90.280.10">
    <property type="entry name" value="PEBP-like"/>
    <property type="match status" value="1"/>
</dbReference>
<name>A0AA38IJ86_9CUCU</name>
<evidence type="ECO:0000313" key="3">
    <source>
        <dbReference type="Proteomes" id="UP001168821"/>
    </source>
</evidence>
<evidence type="ECO:0008006" key="4">
    <source>
        <dbReference type="Google" id="ProtNLM"/>
    </source>
</evidence>
<dbReference type="InterPro" id="IPR035810">
    <property type="entry name" value="PEBP_euk"/>
</dbReference>
<dbReference type="InterPro" id="IPR036610">
    <property type="entry name" value="PEBP-like_sf"/>
</dbReference>
<protein>
    <recommendedName>
        <fullName evidence="4">Phosphatidylethanolamine-binding protein</fullName>
    </recommendedName>
</protein>
<proteinExistence type="inferred from homology"/>
<evidence type="ECO:0000313" key="2">
    <source>
        <dbReference type="EMBL" id="KAJ3657115.1"/>
    </source>
</evidence>
<sequence>MTLEAKFKNEQIIPDVVDEAPRSTLVVTFGTLQVDLGNELTPTQVNSPPSVAWWPEDNSYYTLVFTDPDAPSRANPIRREFLHWLVGNIPGGDVSKGEVLAEFLSSAPPKDSDLHRYTFLLYKQKGKVEFEEEKIPDTTREGRRHFSARKFAGKYGFGVAVAGNYYVAQWDEYVEEVNKKLAGT</sequence>
<dbReference type="InterPro" id="IPR001858">
    <property type="entry name" value="Phosphatidylethanolamine-bd_CS"/>
</dbReference>
<dbReference type="PROSITE" id="PS01220">
    <property type="entry name" value="PBP"/>
    <property type="match status" value="1"/>
</dbReference>
<dbReference type="EMBL" id="JALNTZ010000004">
    <property type="protein sequence ID" value="KAJ3657115.1"/>
    <property type="molecule type" value="Genomic_DNA"/>
</dbReference>
<comment type="caution">
    <text evidence="2">The sequence shown here is derived from an EMBL/GenBank/DDBJ whole genome shotgun (WGS) entry which is preliminary data.</text>
</comment>
<dbReference type="PANTHER" id="PTHR11362">
    <property type="entry name" value="PHOSPHATIDYLETHANOLAMINE-BINDING PROTEIN"/>
    <property type="match status" value="1"/>
</dbReference>
<organism evidence="2 3">
    <name type="scientific">Zophobas morio</name>
    <dbReference type="NCBI Taxonomy" id="2755281"/>
    <lineage>
        <taxon>Eukaryota</taxon>
        <taxon>Metazoa</taxon>
        <taxon>Ecdysozoa</taxon>
        <taxon>Arthropoda</taxon>
        <taxon>Hexapoda</taxon>
        <taxon>Insecta</taxon>
        <taxon>Pterygota</taxon>
        <taxon>Neoptera</taxon>
        <taxon>Endopterygota</taxon>
        <taxon>Coleoptera</taxon>
        <taxon>Polyphaga</taxon>
        <taxon>Cucujiformia</taxon>
        <taxon>Tenebrionidae</taxon>
        <taxon>Zophobas</taxon>
    </lineage>
</organism>
<reference evidence="2" key="1">
    <citation type="journal article" date="2023" name="G3 (Bethesda)">
        <title>Whole genome assemblies of Zophobas morio and Tenebrio molitor.</title>
        <authorList>
            <person name="Kaur S."/>
            <person name="Stinson S.A."/>
            <person name="diCenzo G.C."/>
        </authorList>
    </citation>
    <scope>NUCLEOTIDE SEQUENCE</scope>
    <source>
        <strain evidence="2">QUZm001</strain>
    </source>
</reference>
<keyword evidence="3" id="KW-1185">Reference proteome</keyword>
<gene>
    <name evidence="2" type="ORF">Zmor_016143</name>
</gene>
<dbReference type="PANTHER" id="PTHR11362:SF82">
    <property type="entry name" value="PHOSPHATIDYLETHANOLAMINE-BINDING PROTEIN 4"/>
    <property type="match status" value="1"/>
</dbReference>
<comment type="similarity">
    <text evidence="1">Belongs to the phosphatidylethanolamine-binding protein family.</text>
</comment>
<dbReference type="Proteomes" id="UP001168821">
    <property type="component" value="Unassembled WGS sequence"/>
</dbReference>